<evidence type="ECO:0000313" key="2">
    <source>
        <dbReference type="EMBL" id="OAZ03320.1"/>
    </source>
</evidence>
<dbReference type="RefSeq" id="WP_064715904.1">
    <property type="nucleotide sequence ID" value="NZ_JMTM01000060.1"/>
</dbReference>
<gene>
    <name evidence="2" type="ORF">FLB_21070</name>
</gene>
<feature type="transmembrane region" description="Helical" evidence="1">
    <location>
        <begin position="105"/>
        <end position="126"/>
    </location>
</feature>
<sequence length="131" mass="15312">MNPSFFKKIIPLLLIIISAYGLHEGLFFALHENTSHFVYSLKELYAWFTLFTVLIVFVLLLVKRKSLDNVGMSFLLVTSVKMLFCYLLLRPILKVTTLQDSVEKINFFGLFIFFLLLETLFTIHLVNEKQK</sequence>
<proteinExistence type="predicted"/>
<keyword evidence="3" id="KW-1185">Reference proteome</keyword>
<reference evidence="2 3" key="1">
    <citation type="submission" date="2016-06" db="EMBL/GenBank/DDBJ databases">
        <title>Draft genome sequence of Flavobacterium succinicans strain DD5b.</title>
        <authorList>
            <person name="Poehlein A."/>
            <person name="Daniel R."/>
            <person name="Simeonova D.D."/>
        </authorList>
    </citation>
    <scope>NUCLEOTIDE SEQUENCE [LARGE SCALE GENOMIC DNA]</scope>
    <source>
        <strain evidence="2 3">DD5b</strain>
    </source>
</reference>
<dbReference type="AlphaFoldDB" id="A0A199XNV8"/>
<feature type="transmembrane region" description="Helical" evidence="1">
    <location>
        <begin position="74"/>
        <end position="93"/>
    </location>
</feature>
<evidence type="ECO:0000256" key="1">
    <source>
        <dbReference type="SAM" id="Phobius"/>
    </source>
</evidence>
<dbReference type="EMBL" id="JMTM01000060">
    <property type="protein sequence ID" value="OAZ03320.1"/>
    <property type="molecule type" value="Genomic_DNA"/>
</dbReference>
<dbReference type="PATRIC" id="fig|29536.5.peg.2204"/>
<keyword evidence="1" id="KW-0812">Transmembrane</keyword>
<evidence type="ECO:0000313" key="3">
    <source>
        <dbReference type="Proteomes" id="UP000093807"/>
    </source>
</evidence>
<dbReference type="OrthoDB" id="1375605at2"/>
<comment type="caution">
    <text evidence="2">The sequence shown here is derived from an EMBL/GenBank/DDBJ whole genome shotgun (WGS) entry which is preliminary data.</text>
</comment>
<organism evidence="2 3">
    <name type="scientific">Flavobacterium succinicans</name>
    <dbReference type="NCBI Taxonomy" id="29536"/>
    <lineage>
        <taxon>Bacteria</taxon>
        <taxon>Pseudomonadati</taxon>
        <taxon>Bacteroidota</taxon>
        <taxon>Flavobacteriia</taxon>
        <taxon>Flavobacteriales</taxon>
        <taxon>Flavobacteriaceae</taxon>
        <taxon>Flavobacterium</taxon>
    </lineage>
</organism>
<protein>
    <submittedName>
        <fullName evidence="2">Uncharacterized protein</fullName>
    </submittedName>
</protein>
<dbReference type="Proteomes" id="UP000093807">
    <property type="component" value="Unassembled WGS sequence"/>
</dbReference>
<name>A0A199XNV8_9FLAO</name>
<keyword evidence="1" id="KW-0472">Membrane</keyword>
<keyword evidence="1" id="KW-1133">Transmembrane helix</keyword>
<feature type="transmembrane region" description="Helical" evidence="1">
    <location>
        <begin position="45"/>
        <end position="62"/>
    </location>
</feature>
<accession>A0A199XNV8</accession>